<keyword evidence="12" id="KW-0520">NAD</keyword>
<dbReference type="Proteomes" id="UP000593565">
    <property type="component" value="Unassembled WGS sequence"/>
</dbReference>
<organism evidence="21 22">
    <name type="scientific">Ameiurus melas</name>
    <name type="common">Black bullhead</name>
    <name type="synonym">Silurus melas</name>
    <dbReference type="NCBI Taxonomy" id="219545"/>
    <lineage>
        <taxon>Eukaryota</taxon>
        <taxon>Metazoa</taxon>
        <taxon>Chordata</taxon>
        <taxon>Craniata</taxon>
        <taxon>Vertebrata</taxon>
        <taxon>Euteleostomi</taxon>
        <taxon>Actinopterygii</taxon>
        <taxon>Neopterygii</taxon>
        <taxon>Teleostei</taxon>
        <taxon>Ostariophysi</taxon>
        <taxon>Siluriformes</taxon>
        <taxon>Ictaluridae</taxon>
        <taxon>Ameiurus</taxon>
    </lineage>
</organism>
<evidence type="ECO:0000256" key="8">
    <source>
        <dbReference type="ARBA" id="ARBA00019899"/>
    </source>
</evidence>
<dbReference type="NCBIfam" id="NF003916">
    <property type="entry name" value="PRK05442.1"/>
    <property type="match status" value="1"/>
</dbReference>
<dbReference type="SUPFAM" id="SSF53448">
    <property type="entry name" value="Nucleotide-diphospho-sugar transferases"/>
    <property type="match status" value="1"/>
</dbReference>
<dbReference type="InterPro" id="IPR022383">
    <property type="entry name" value="Lactate/malate_DH_C"/>
</dbReference>
<comment type="catalytic activity">
    <reaction evidence="18">
        <text>(S)-2-hydroxyglutarate + NAD(+) = 2-oxoglutarate + NADH + H(+)</text>
        <dbReference type="Rhea" id="RHEA:57172"/>
        <dbReference type="ChEBI" id="CHEBI:15378"/>
        <dbReference type="ChEBI" id="CHEBI:16782"/>
        <dbReference type="ChEBI" id="CHEBI:16810"/>
        <dbReference type="ChEBI" id="CHEBI:57540"/>
        <dbReference type="ChEBI" id="CHEBI:57945"/>
    </reaction>
    <physiologicalReaction direction="right-to-left" evidence="18">
        <dbReference type="Rhea" id="RHEA:57174"/>
    </physiologicalReaction>
</comment>
<dbReference type="EC" id="2.7.7.9" evidence="5"/>
<dbReference type="GO" id="GO:0006108">
    <property type="term" value="P:malate metabolic process"/>
    <property type="evidence" value="ECO:0007669"/>
    <property type="project" value="InterPro"/>
</dbReference>
<dbReference type="InterPro" id="IPR011274">
    <property type="entry name" value="Malate_DH_NAD-dep_euk"/>
</dbReference>
<evidence type="ECO:0000256" key="14">
    <source>
        <dbReference type="ARBA" id="ARBA00030284"/>
    </source>
</evidence>
<name>A0A7J5ZXK1_AMEME</name>
<evidence type="ECO:0000256" key="18">
    <source>
        <dbReference type="ARBA" id="ARBA00048549"/>
    </source>
</evidence>
<dbReference type="EMBL" id="JAAGNN010000021">
    <property type="protein sequence ID" value="KAF4075354.1"/>
    <property type="molecule type" value="Genomic_DNA"/>
</dbReference>
<dbReference type="FunFam" id="3.90.550.10:FF:000002">
    <property type="entry name" value="UTP--glucose-1-phosphate uridylyltransferase"/>
    <property type="match status" value="1"/>
</dbReference>
<dbReference type="Pfam" id="PF00056">
    <property type="entry name" value="Ldh_1_N"/>
    <property type="match status" value="1"/>
</dbReference>
<dbReference type="AlphaFoldDB" id="A0A7J5ZXK1"/>
<evidence type="ECO:0000256" key="6">
    <source>
        <dbReference type="ARBA" id="ARBA00012995"/>
    </source>
</evidence>
<dbReference type="FunFam" id="3.90.110.10:FF:000002">
    <property type="entry name" value="Malate dehydrogenase"/>
    <property type="match status" value="1"/>
</dbReference>
<dbReference type="SUPFAM" id="SSF51735">
    <property type="entry name" value="NAD(P)-binding Rossmann-fold domains"/>
    <property type="match status" value="1"/>
</dbReference>
<evidence type="ECO:0000256" key="4">
    <source>
        <dbReference type="ARBA" id="ARBA00011823"/>
    </source>
</evidence>
<feature type="domain" description="Lactate/malate dehydrogenase C-terminal" evidence="20">
    <location>
        <begin position="156"/>
        <end position="329"/>
    </location>
</feature>
<dbReference type="PROSITE" id="PS00068">
    <property type="entry name" value="MDH"/>
    <property type="match status" value="1"/>
</dbReference>
<dbReference type="InterPro" id="IPR010945">
    <property type="entry name" value="Malate_DH_type2"/>
</dbReference>
<gene>
    <name evidence="21" type="ORF">AMELA_G00233790</name>
</gene>
<dbReference type="InterPro" id="IPR001236">
    <property type="entry name" value="Lactate/malate_DH_N"/>
</dbReference>
<dbReference type="InterPro" id="IPR029044">
    <property type="entry name" value="Nucleotide-diphossugar_trans"/>
</dbReference>
<dbReference type="NCBIfam" id="TIGR01759">
    <property type="entry name" value="MalateDH-SF1"/>
    <property type="match status" value="1"/>
</dbReference>
<dbReference type="CDD" id="cd00897">
    <property type="entry name" value="UGPase_euk"/>
    <property type="match status" value="1"/>
</dbReference>
<dbReference type="FunFam" id="3.40.50.720:FF:000010">
    <property type="entry name" value="Malate dehydrogenase"/>
    <property type="match status" value="1"/>
</dbReference>
<evidence type="ECO:0000256" key="17">
    <source>
        <dbReference type="ARBA" id="ARBA00047432"/>
    </source>
</evidence>
<accession>A0A7J5ZXK1</accession>
<dbReference type="InterPro" id="IPR036291">
    <property type="entry name" value="NAD(P)-bd_dom_sf"/>
</dbReference>
<dbReference type="Pfam" id="PF01704">
    <property type="entry name" value="UDPGP"/>
    <property type="match status" value="1"/>
</dbReference>
<proteinExistence type="inferred from homology"/>
<dbReference type="GO" id="GO:0005978">
    <property type="term" value="P:glycogen biosynthetic process"/>
    <property type="evidence" value="ECO:0007669"/>
    <property type="project" value="UniProtKB-UniPathway"/>
</dbReference>
<comment type="caution">
    <text evidence="21">The sequence shown here is derived from an EMBL/GenBank/DDBJ whole genome shotgun (WGS) entry which is preliminary data.</text>
</comment>
<dbReference type="PANTHER" id="PTHR43511">
    <property type="match status" value="1"/>
</dbReference>
<keyword evidence="10" id="KW-0548">Nucleotidyltransferase</keyword>
<dbReference type="HAMAP" id="MF_01517">
    <property type="entry name" value="Malate_dehydrog_2"/>
    <property type="match status" value="1"/>
</dbReference>
<evidence type="ECO:0000259" key="19">
    <source>
        <dbReference type="Pfam" id="PF00056"/>
    </source>
</evidence>
<keyword evidence="11" id="KW-0560">Oxidoreductase</keyword>
<dbReference type="EC" id="1.1.1.37" evidence="6"/>
<dbReference type="FunFam" id="2.160.10.10:FF:000001">
    <property type="entry name" value="UTP--glucose-1-phosphate uridylyltransferase"/>
    <property type="match status" value="1"/>
</dbReference>
<dbReference type="Pfam" id="PF02866">
    <property type="entry name" value="Ldh_1_C"/>
    <property type="match status" value="1"/>
</dbReference>
<dbReference type="NCBIfam" id="TIGR01758">
    <property type="entry name" value="MDH_euk_cyt"/>
    <property type="match status" value="1"/>
</dbReference>
<evidence type="ECO:0000256" key="10">
    <source>
        <dbReference type="ARBA" id="ARBA00022695"/>
    </source>
</evidence>
<evidence type="ECO:0000256" key="16">
    <source>
        <dbReference type="ARBA" id="ARBA00045153"/>
    </source>
</evidence>
<dbReference type="GO" id="GO:0006011">
    <property type="term" value="P:UDP-alpha-D-glucose metabolic process"/>
    <property type="evidence" value="ECO:0007669"/>
    <property type="project" value="InterPro"/>
</dbReference>
<comment type="similarity">
    <text evidence="3">Belongs to the UDPGP type 1 family.</text>
</comment>
<dbReference type="Gene3D" id="3.90.550.10">
    <property type="entry name" value="Spore Coat Polysaccharide Biosynthesis Protein SpsA, Chain A"/>
    <property type="match status" value="1"/>
</dbReference>
<keyword evidence="22" id="KW-1185">Reference proteome</keyword>
<evidence type="ECO:0000256" key="3">
    <source>
        <dbReference type="ARBA" id="ARBA00010401"/>
    </source>
</evidence>
<evidence type="ECO:0000256" key="5">
    <source>
        <dbReference type="ARBA" id="ARBA00012415"/>
    </source>
</evidence>
<evidence type="ECO:0000256" key="11">
    <source>
        <dbReference type="ARBA" id="ARBA00023002"/>
    </source>
</evidence>
<evidence type="ECO:0000256" key="12">
    <source>
        <dbReference type="ARBA" id="ARBA00023027"/>
    </source>
</evidence>
<comment type="catalytic activity">
    <reaction evidence="17">
        <text>alpha-D-glucose 1-phosphate + UTP + H(+) = UDP-alpha-D-glucose + diphosphate</text>
        <dbReference type="Rhea" id="RHEA:19889"/>
        <dbReference type="ChEBI" id="CHEBI:15378"/>
        <dbReference type="ChEBI" id="CHEBI:33019"/>
        <dbReference type="ChEBI" id="CHEBI:46398"/>
        <dbReference type="ChEBI" id="CHEBI:58601"/>
        <dbReference type="ChEBI" id="CHEBI:58885"/>
        <dbReference type="EC" id="2.7.7.9"/>
    </reaction>
    <physiologicalReaction direction="left-to-right" evidence="17">
        <dbReference type="Rhea" id="RHEA:19890"/>
    </physiologicalReaction>
</comment>
<reference evidence="21 22" key="1">
    <citation type="submission" date="2020-02" db="EMBL/GenBank/DDBJ databases">
        <title>A chromosome-scale genome assembly of the black bullhead catfish (Ameiurus melas).</title>
        <authorList>
            <person name="Wen M."/>
            <person name="Zham M."/>
            <person name="Cabau C."/>
            <person name="Klopp C."/>
            <person name="Donnadieu C."/>
            <person name="Roques C."/>
            <person name="Bouchez O."/>
            <person name="Lampietro C."/>
            <person name="Jouanno E."/>
            <person name="Herpin A."/>
            <person name="Louis A."/>
            <person name="Berthelot C."/>
            <person name="Parey E."/>
            <person name="Roest-Crollius H."/>
            <person name="Braasch I."/>
            <person name="Postlethwait J."/>
            <person name="Robinson-Rechavi M."/>
            <person name="Echchiki A."/>
            <person name="Begum T."/>
            <person name="Montfort J."/>
            <person name="Schartl M."/>
            <person name="Bobe J."/>
            <person name="Guiguen Y."/>
        </authorList>
    </citation>
    <scope>NUCLEOTIDE SEQUENCE [LARGE SCALE GENOMIC DNA]</scope>
    <source>
        <strain evidence="21">M_S1</strain>
        <tissue evidence="21">Blood</tissue>
    </source>
</reference>
<evidence type="ECO:0000256" key="7">
    <source>
        <dbReference type="ARBA" id="ARBA00019048"/>
    </source>
</evidence>
<comment type="function">
    <text evidence="13">UTP--glucose-1-phosphate uridylyltransferase catalyzing the conversion of glucose-1-phosphate into UDP-glucose, a crucial precursor for the production of glycogen.</text>
</comment>
<dbReference type="InterPro" id="IPR002618">
    <property type="entry name" value="UDPGP_fam"/>
</dbReference>
<dbReference type="CDD" id="cd01336">
    <property type="entry name" value="MDH_cytoplasmic_cytosolic"/>
    <property type="match status" value="1"/>
</dbReference>
<evidence type="ECO:0000256" key="1">
    <source>
        <dbReference type="ARBA" id="ARBA00004964"/>
    </source>
</evidence>
<keyword evidence="9" id="KW-0808">Transferase</keyword>
<comment type="similarity">
    <text evidence="2">Belongs to the LDH/MDH superfamily. MDH type 2 family.</text>
</comment>
<dbReference type="GO" id="GO:0030060">
    <property type="term" value="F:L-malate dehydrogenase (NAD+) activity"/>
    <property type="evidence" value="ECO:0007669"/>
    <property type="project" value="UniProtKB-EC"/>
</dbReference>
<comment type="subunit">
    <text evidence="4">Homooctamer.</text>
</comment>
<sequence length="861" mass="95540">MAEPIRVLVTGAAGQIAYSLLFSIAKGDVFGKDQPIILVLLDIPPMLPVLDGVVMELQDCALPLLRDVIPTDKVEVGFKDLDAAILVGSMPRKEGMERKDLLKANVAIFKTQGAALDKYAKKTVKVLVVGNPANTNCLIASKSAPSIPKENFSCLTRLDHNRARSQVAMRVGVSSDSVKNVIIWGNHSSTQYPDVHHATVHLRGKEVAAYDAVKDDSWLKGDFISTVQQRGAAVIKARKLSSAMSAAKAICDHMRDIWFGTPDGEFMSMGVYSTGNSYGVSDDLMYSFPVTIKNKTWQVVDALPINDFSRAKMDATAAELIEERDMALSFLSALQDPGLCRDFRVLVQRSLESLAQFGDKLSRGGFNGVMTEFQEKLRQQHENSMHKELEKLLSTAKGAEAEVSRKDFEGFKQLFHRFLQVKGPSVEWPKINRPPEDSIQPYERMRAKPLPQGVAASLNKLAVVKLNGGLGTSMGCKGPKSLISVRNENTFLDLTVRQIEHLNKTYNTDVPLVLMNSFNTDEDTKKILQKYTHHRVKIHTFNQSRYPRINKESLLPVATSMGLTGENSEAWYPPGHGDIYTSFYNSGLLDQLIMDGKEYIFVSNIDNLGATVDLHILNHLMSQPAERRCEFVMEVTDKTRADIKGGTLIQYDKKLRLLEIAQVPKAHVDEFKSVTKFKIFNTNNLWISLPAIKRLHEQNAMDLEIIVNPKTLDGGLNVIQLETAVGAAIKCFDNALGINVPRSRFLPVKTTSDLLLVMSNLYSLDAGSLNMSEKREFPTTPYVKLGSSFTKVQDFLQRVESIPDMLELDHLTVSGDVTFGNQVTLKGTVIIIANHGDRIDIPAGAMLENKIVSGNLRILDH</sequence>
<comment type="function">
    <text evidence="16">Catalyzes the reduction of aromatic alpha-keto acids in the presence of NADH. Plays essential roles in the malate-aspartate shuttle and the tricarboxylic acid cycle, important in mitochondrial NADH supply for oxidative phosphorylation. Catalyzes the reduction of 2-oxoglutarate to 2-hydroxyglutarate, leading to elevated reactive oxygen species (ROS).</text>
</comment>
<evidence type="ECO:0000256" key="2">
    <source>
        <dbReference type="ARBA" id="ARBA00009613"/>
    </source>
</evidence>
<evidence type="ECO:0000259" key="20">
    <source>
        <dbReference type="Pfam" id="PF02866"/>
    </source>
</evidence>
<dbReference type="InterPro" id="IPR016267">
    <property type="entry name" value="UDPGP_trans"/>
</dbReference>
<evidence type="ECO:0000313" key="22">
    <source>
        <dbReference type="Proteomes" id="UP000593565"/>
    </source>
</evidence>
<dbReference type="Gene3D" id="3.90.110.10">
    <property type="entry name" value="Lactate dehydrogenase/glycoside hydrolase, family 4, C-terminal"/>
    <property type="match status" value="1"/>
</dbReference>
<protein>
    <recommendedName>
        <fullName evidence="8">Malate dehydrogenase, cytoplasmic</fullName>
        <ecNumber evidence="6">1.1.1.37</ecNumber>
        <ecNumber evidence="5">2.7.7.9</ecNumber>
    </recommendedName>
    <alternativeName>
        <fullName evidence="14">Cytosolic malate dehydrogenase</fullName>
    </alternativeName>
    <alternativeName>
        <fullName evidence="15">UDP-glucose pyrophosphorylase</fullName>
    </alternativeName>
    <alternativeName>
        <fullName evidence="7">UTP--glucose-1-phosphate uridylyltransferase</fullName>
    </alternativeName>
</protein>
<dbReference type="InterPro" id="IPR015955">
    <property type="entry name" value="Lactate_DH/Glyco_Ohase_4_C"/>
</dbReference>
<evidence type="ECO:0000256" key="13">
    <source>
        <dbReference type="ARBA" id="ARBA00023579"/>
    </source>
</evidence>
<dbReference type="Gene3D" id="3.40.50.720">
    <property type="entry name" value="NAD(P)-binding Rossmann-like Domain"/>
    <property type="match status" value="1"/>
</dbReference>
<evidence type="ECO:0000313" key="21">
    <source>
        <dbReference type="EMBL" id="KAF4075354.1"/>
    </source>
</evidence>
<evidence type="ECO:0000256" key="9">
    <source>
        <dbReference type="ARBA" id="ARBA00022679"/>
    </source>
</evidence>
<dbReference type="GO" id="GO:0003983">
    <property type="term" value="F:UTP:glucose-1-phosphate uridylyltransferase activity"/>
    <property type="evidence" value="ECO:0007669"/>
    <property type="project" value="UniProtKB-EC"/>
</dbReference>
<evidence type="ECO:0000256" key="15">
    <source>
        <dbReference type="ARBA" id="ARBA00031959"/>
    </source>
</evidence>
<dbReference type="Gene3D" id="2.160.10.10">
    <property type="entry name" value="Hexapeptide repeat proteins"/>
    <property type="match status" value="1"/>
</dbReference>
<dbReference type="InterPro" id="IPR001252">
    <property type="entry name" value="Malate_DH_AS"/>
</dbReference>
<dbReference type="SUPFAM" id="SSF56327">
    <property type="entry name" value="LDH C-terminal domain-like"/>
    <property type="match status" value="1"/>
</dbReference>
<feature type="domain" description="Lactate/malate dehydrogenase N-terminal" evidence="19">
    <location>
        <begin position="6"/>
        <end position="152"/>
    </location>
</feature>
<dbReference type="UniPathway" id="UPA00164"/>
<comment type="pathway">
    <text evidence="1">Glycan biosynthesis; glycogen biosynthesis.</text>
</comment>